<dbReference type="Gene3D" id="3.80.10.10">
    <property type="entry name" value="Ribonuclease Inhibitor"/>
    <property type="match status" value="5"/>
</dbReference>
<evidence type="ECO:0000256" key="3">
    <source>
        <dbReference type="ARBA" id="ARBA00022821"/>
    </source>
</evidence>
<dbReference type="InterPro" id="IPR032675">
    <property type="entry name" value="LRR_dom_sf"/>
</dbReference>
<name>A0A9Q0KBS6_9MAGN</name>
<dbReference type="InterPro" id="IPR058922">
    <property type="entry name" value="WHD_DRP"/>
</dbReference>
<dbReference type="FunFam" id="1.10.10.10:FF:000322">
    <property type="entry name" value="Probable disease resistance protein At1g63360"/>
    <property type="match status" value="1"/>
</dbReference>
<dbReference type="InterPro" id="IPR006553">
    <property type="entry name" value="Leu-rich_rpt_Cys-con_subtyp"/>
</dbReference>
<dbReference type="InterPro" id="IPR055414">
    <property type="entry name" value="LRR_R13L4/SHOC2-like"/>
</dbReference>
<dbReference type="Pfam" id="PF13855">
    <property type="entry name" value="LRR_8"/>
    <property type="match status" value="1"/>
</dbReference>
<dbReference type="InterPro" id="IPR003591">
    <property type="entry name" value="Leu-rich_rpt_typical-subtyp"/>
</dbReference>
<evidence type="ECO:0000313" key="9">
    <source>
        <dbReference type="EMBL" id="KAJ4967535.1"/>
    </source>
</evidence>
<keyword evidence="10" id="KW-1185">Reference proteome</keyword>
<evidence type="ECO:0000259" key="8">
    <source>
        <dbReference type="Pfam" id="PF25019"/>
    </source>
</evidence>
<dbReference type="Gene3D" id="3.40.50.300">
    <property type="entry name" value="P-loop containing nucleotide triphosphate hydrolases"/>
    <property type="match status" value="1"/>
</dbReference>
<evidence type="ECO:0000256" key="1">
    <source>
        <dbReference type="ARBA" id="ARBA00022614"/>
    </source>
</evidence>
<keyword evidence="3" id="KW-0611">Plant defense</keyword>
<proteinExistence type="predicted"/>
<dbReference type="OrthoDB" id="5279713at2759"/>
<evidence type="ECO:0000259" key="7">
    <source>
        <dbReference type="Pfam" id="PF23598"/>
    </source>
</evidence>
<keyword evidence="1" id="KW-0433">Leucine-rich repeat</keyword>
<feature type="domain" description="Disease resistance R13L4/SHOC-2-like LRR" evidence="7">
    <location>
        <begin position="1079"/>
        <end position="1230"/>
    </location>
</feature>
<dbReference type="Proteomes" id="UP001141806">
    <property type="component" value="Unassembled WGS sequence"/>
</dbReference>
<dbReference type="InterPro" id="IPR001611">
    <property type="entry name" value="Leu-rich_rpt"/>
</dbReference>
<feature type="domain" description="Disease resistance protein winged helix" evidence="6">
    <location>
        <begin position="386"/>
        <end position="458"/>
    </location>
</feature>
<feature type="domain" description="NB-ARC" evidence="5">
    <location>
        <begin position="127"/>
        <end position="296"/>
    </location>
</feature>
<dbReference type="SMART" id="SM00369">
    <property type="entry name" value="LRR_TYP"/>
    <property type="match status" value="5"/>
</dbReference>
<dbReference type="InterPro" id="IPR036388">
    <property type="entry name" value="WH-like_DNA-bd_sf"/>
</dbReference>
<dbReference type="InterPro" id="IPR002182">
    <property type="entry name" value="NB-ARC"/>
</dbReference>
<comment type="caution">
    <text evidence="9">The sequence shown here is derived from an EMBL/GenBank/DDBJ whole genome shotgun (WGS) entry which is preliminary data.</text>
</comment>
<feature type="domain" description="Disease resistance R13L4/SHOC-2-like LRR" evidence="7">
    <location>
        <begin position="821"/>
        <end position="947"/>
    </location>
</feature>
<organism evidence="9 10">
    <name type="scientific">Protea cynaroides</name>
    <dbReference type="NCBI Taxonomy" id="273540"/>
    <lineage>
        <taxon>Eukaryota</taxon>
        <taxon>Viridiplantae</taxon>
        <taxon>Streptophyta</taxon>
        <taxon>Embryophyta</taxon>
        <taxon>Tracheophyta</taxon>
        <taxon>Spermatophyta</taxon>
        <taxon>Magnoliopsida</taxon>
        <taxon>Proteales</taxon>
        <taxon>Proteaceae</taxon>
        <taxon>Protea</taxon>
    </lineage>
</organism>
<reference evidence="9" key="1">
    <citation type="journal article" date="2023" name="Plant J.">
        <title>The genome of the king protea, Protea cynaroides.</title>
        <authorList>
            <person name="Chang J."/>
            <person name="Duong T.A."/>
            <person name="Schoeman C."/>
            <person name="Ma X."/>
            <person name="Roodt D."/>
            <person name="Barker N."/>
            <person name="Li Z."/>
            <person name="Van de Peer Y."/>
            <person name="Mizrachi E."/>
        </authorList>
    </citation>
    <scope>NUCLEOTIDE SEQUENCE</scope>
    <source>
        <tissue evidence="9">Young leaves</tissue>
    </source>
</reference>
<gene>
    <name evidence="9" type="ORF">NE237_019384</name>
</gene>
<dbReference type="Pfam" id="PF25019">
    <property type="entry name" value="LRR_R13L1-DRL21"/>
    <property type="match status" value="1"/>
</dbReference>
<dbReference type="Gene3D" id="1.10.8.430">
    <property type="entry name" value="Helical domain of apoptotic protease-activating factors"/>
    <property type="match status" value="1"/>
</dbReference>
<evidence type="ECO:0000259" key="5">
    <source>
        <dbReference type="Pfam" id="PF00931"/>
    </source>
</evidence>
<sequence length="1317" mass="149837">MAAEKIAITSAIEILKKLSSYPEQEIVLILGVKKEFRKLKETSLMLIGVLRETEIHDFFSNNNQIAFHFKIAHKIKDINEKMDNIRKDMENFKFAVGDVNVYFKNDLDRKTYPSIDNSKKFGREEEKSMLIGMLTDSNIEESLSVIPIVGIGGLGKTTLAQIVYNNKSIVAHFDKQMWVCVSDNFKIERLIKEMIEYLTRENPDLSNPGAIQTKLQENLAGKKFLLVLDDVWSCDHEKWDILRNSFLIGGNKESNFGSKIIVTTRDSEVARIVETVSPITLVRLSEKESWSLFEIRTFGSGGATKNPNTVRIGKMLVDKCRGFPLAIKSLSVLMYSKRSDREWVSFQDNNADIWELRVGNGILPVLKLSYDHFSPPLKQCFVYCSIFPKDYEISKKTLIQLWMAEGLLQSSNDNMLMEDVGNEYFNSLVWNSFFQDVKEDKYGEVTACKMHDLVHDLAQSIIGNECMMVEDFDKVKPKEETRYLSMVGEIKTIPETFFIMNKVRAHLCLCRDDFYSPYYISKQMFLSLRSLRVLHLVNTNIESLPSCIEELKHLRYLDLSGNKFATFPKSITNLYNLQTLKMLGGNEYMEEYDMLSDNKYLEEYWTLPKGMTKMINLRHLEVDRGLKFPNGIGQLTNLQTLTDAGIEELGDLQLGGALTLVNVNCLSNNASAANLKEKLRLRKLHLIFKEDCKEPLRQCSVVSKNGFDVENKLLESLQPHPNLIELRITQFHGSRLPNWIDRSSYLSSLQKLKLNQCRNMLSLNLAGLCSLRWLDIKRCSISSLGLLKGLTNLEDIRVWDCNNLNSLRVPEEDNMLGLIRLKALKIKKCSSLATLLDGFFSLLRSLNFLSIHDCSILRNLSESIGNLSSLQELNIRYCHSLIALPEGFGNLSSLQELNISNCPGLVALPEGFGNLSSLQKLDIIDCHGLVTLSEDFGNLSSLQELIIRDCHGLAALPKGLGNLSSLQSLIIENNRDLTVLPESLGDLSSLKRLDICQCPNLVPLLEGMFCLTSLKTLTIRYCQKLISFPNVIQNLISLRKLYIICLKNLKLLPDGWRNLSSLEELFIYDCPALASLPDSLQELRSLKYLRIWELESLTILSEGLRNLSSLEELFIWDCFVLTSLPDSLQELRSLKDLHIGDLKSLTKLPEVFRNLSSLEELFIWDCPALTSIPDSLQELRSLKDLRLSGLESLAKLPEGLGNLSSLESLDIVDCNCLLSLPEEMQNQIRSKTLKIYENFRNHRQTWRSFIIAVKIDFCQLLLDIMTTTSGVQSMEENMNKSKERRRNTRGKSLQIDGITNVGEHCHQESSPATTPSF</sequence>
<evidence type="ECO:0000256" key="2">
    <source>
        <dbReference type="ARBA" id="ARBA00022737"/>
    </source>
</evidence>
<dbReference type="GO" id="GO:0006952">
    <property type="term" value="P:defense response"/>
    <property type="evidence" value="ECO:0007669"/>
    <property type="project" value="UniProtKB-KW"/>
</dbReference>
<dbReference type="PANTHER" id="PTHR36766:SF70">
    <property type="entry name" value="DISEASE RESISTANCE PROTEIN RGA4"/>
    <property type="match status" value="1"/>
</dbReference>
<dbReference type="Gene3D" id="1.10.10.10">
    <property type="entry name" value="Winged helix-like DNA-binding domain superfamily/Winged helix DNA-binding domain"/>
    <property type="match status" value="1"/>
</dbReference>
<dbReference type="PANTHER" id="PTHR36766">
    <property type="entry name" value="PLANT BROAD-SPECTRUM MILDEW RESISTANCE PROTEIN RPW8"/>
    <property type="match status" value="1"/>
</dbReference>
<dbReference type="Pfam" id="PF00931">
    <property type="entry name" value="NB-ARC"/>
    <property type="match status" value="1"/>
</dbReference>
<feature type="domain" description="R13L1/DRL21-like LRR repeat region" evidence="8">
    <location>
        <begin position="646"/>
        <end position="779"/>
    </location>
</feature>
<dbReference type="InterPro" id="IPR027417">
    <property type="entry name" value="P-loop_NTPase"/>
</dbReference>
<dbReference type="SMART" id="SM00364">
    <property type="entry name" value="LRR_BAC"/>
    <property type="match status" value="6"/>
</dbReference>
<dbReference type="GO" id="GO:0043531">
    <property type="term" value="F:ADP binding"/>
    <property type="evidence" value="ECO:0007669"/>
    <property type="project" value="InterPro"/>
</dbReference>
<protein>
    <submittedName>
        <fullName evidence="9">Uncharacterized protein</fullName>
    </submittedName>
</protein>
<evidence type="ECO:0000259" key="6">
    <source>
        <dbReference type="Pfam" id="PF23559"/>
    </source>
</evidence>
<dbReference type="SMART" id="SM00367">
    <property type="entry name" value="LRR_CC"/>
    <property type="match status" value="7"/>
</dbReference>
<feature type="region of interest" description="Disordered" evidence="4">
    <location>
        <begin position="1273"/>
        <end position="1293"/>
    </location>
</feature>
<dbReference type="PRINTS" id="PR00364">
    <property type="entry name" value="DISEASERSIST"/>
</dbReference>
<dbReference type="InterPro" id="IPR042197">
    <property type="entry name" value="Apaf_helical"/>
</dbReference>
<dbReference type="Pfam" id="PF23559">
    <property type="entry name" value="WHD_DRP"/>
    <property type="match status" value="1"/>
</dbReference>
<accession>A0A9Q0KBS6</accession>
<evidence type="ECO:0000313" key="10">
    <source>
        <dbReference type="Proteomes" id="UP001141806"/>
    </source>
</evidence>
<dbReference type="Pfam" id="PF23598">
    <property type="entry name" value="LRR_14"/>
    <property type="match status" value="2"/>
</dbReference>
<evidence type="ECO:0000256" key="4">
    <source>
        <dbReference type="SAM" id="MobiDB-lite"/>
    </source>
</evidence>
<dbReference type="SUPFAM" id="SSF52058">
    <property type="entry name" value="L domain-like"/>
    <property type="match status" value="3"/>
</dbReference>
<dbReference type="InterPro" id="IPR056789">
    <property type="entry name" value="LRR_R13L1-DRL21"/>
</dbReference>
<dbReference type="SUPFAM" id="SSF52540">
    <property type="entry name" value="P-loop containing nucleoside triphosphate hydrolases"/>
    <property type="match status" value="1"/>
</dbReference>
<dbReference type="EMBL" id="JAMYWD010000007">
    <property type="protein sequence ID" value="KAJ4967535.1"/>
    <property type="molecule type" value="Genomic_DNA"/>
</dbReference>
<keyword evidence="2" id="KW-0677">Repeat</keyword>